<dbReference type="PROSITE" id="PS50048">
    <property type="entry name" value="ZN2_CY6_FUNGAL_2"/>
    <property type="match status" value="1"/>
</dbReference>
<feature type="compositionally biased region" description="Low complexity" evidence="6">
    <location>
        <begin position="739"/>
        <end position="755"/>
    </location>
</feature>
<feature type="compositionally biased region" description="Polar residues" evidence="6">
    <location>
        <begin position="689"/>
        <end position="702"/>
    </location>
</feature>
<accession>A0A9W9L0C7</accession>
<dbReference type="EMBL" id="JAPQKL010000005">
    <property type="protein sequence ID" value="KAJ5131058.1"/>
    <property type="molecule type" value="Genomic_DNA"/>
</dbReference>
<dbReference type="PROSITE" id="PS00463">
    <property type="entry name" value="ZN2_CY6_FUNGAL_1"/>
    <property type="match status" value="1"/>
</dbReference>
<dbReference type="InterPro" id="IPR007219">
    <property type="entry name" value="XnlR_reg_dom"/>
</dbReference>
<dbReference type="OrthoDB" id="2123952at2759"/>
<keyword evidence="7" id="KW-1133">Transmembrane helix</keyword>
<dbReference type="GeneID" id="81407011"/>
<feature type="compositionally biased region" description="Polar residues" evidence="6">
    <location>
        <begin position="117"/>
        <end position="127"/>
    </location>
</feature>
<comment type="caution">
    <text evidence="9">The sequence shown here is derived from an EMBL/GenBank/DDBJ whole genome shotgun (WGS) entry which is preliminary data.</text>
</comment>
<dbReference type="SUPFAM" id="SSF57701">
    <property type="entry name" value="Zn2/Cys6 DNA-binding domain"/>
    <property type="match status" value="1"/>
</dbReference>
<dbReference type="Gene3D" id="4.10.240.10">
    <property type="entry name" value="Zn(2)-C6 fungal-type DNA-binding domain"/>
    <property type="match status" value="1"/>
</dbReference>
<name>A0A9W9L0C7_9EURO</name>
<feature type="compositionally biased region" description="Acidic residues" evidence="6">
    <location>
        <begin position="100"/>
        <end position="115"/>
    </location>
</feature>
<evidence type="ECO:0000256" key="6">
    <source>
        <dbReference type="SAM" id="MobiDB-lite"/>
    </source>
</evidence>
<organism evidence="9 10">
    <name type="scientific">Penicillium bovifimosum</name>
    <dbReference type="NCBI Taxonomy" id="126998"/>
    <lineage>
        <taxon>Eukaryota</taxon>
        <taxon>Fungi</taxon>
        <taxon>Dikarya</taxon>
        <taxon>Ascomycota</taxon>
        <taxon>Pezizomycotina</taxon>
        <taxon>Eurotiomycetes</taxon>
        <taxon>Eurotiomycetidae</taxon>
        <taxon>Eurotiales</taxon>
        <taxon>Aspergillaceae</taxon>
        <taxon>Penicillium</taxon>
    </lineage>
</organism>
<dbReference type="InterPro" id="IPR050987">
    <property type="entry name" value="AtrR-like"/>
</dbReference>
<dbReference type="InterPro" id="IPR001138">
    <property type="entry name" value="Zn2Cys6_DnaBD"/>
</dbReference>
<dbReference type="Pfam" id="PF04082">
    <property type="entry name" value="Fungal_trans"/>
    <property type="match status" value="1"/>
</dbReference>
<evidence type="ECO:0000256" key="5">
    <source>
        <dbReference type="ARBA" id="ARBA00023242"/>
    </source>
</evidence>
<protein>
    <recommendedName>
        <fullName evidence="8">Zn(2)-C6 fungal-type domain-containing protein</fullName>
    </recommendedName>
</protein>
<dbReference type="PANTHER" id="PTHR46910:SF2">
    <property type="entry name" value="ZN(II)2CYS6 TRANSCRIPTION FACTOR (EUROFUNG)"/>
    <property type="match status" value="1"/>
</dbReference>
<feature type="region of interest" description="Disordered" evidence="6">
    <location>
        <begin position="630"/>
        <end position="755"/>
    </location>
</feature>
<feature type="region of interest" description="Disordered" evidence="6">
    <location>
        <begin position="98"/>
        <end position="127"/>
    </location>
</feature>
<keyword evidence="7" id="KW-0472">Membrane</keyword>
<dbReference type="GO" id="GO:0006351">
    <property type="term" value="P:DNA-templated transcription"/>
    <property type="evidence" value="ECO:0007669"/>
    <property type="project" value="InterPro"/>
</dbReference>
<keyword evidence="7" id="KW-0812">Transmembrane</keyword>
<evidence type="ECO:0000256" key="4">
    <source>
        <dbReference type="ARBA" id="ARBA00023163"/>
    </source>
</evidence>
<dbReference type="AlphaFoldDB" id="A0A9W9L0C7"/>
<dbReference type="SMART" id="SM00906">
    <property type="entry name" value="Fungal_trans"/>
    <property type="match status" value="1"/>
</dbReference>
<dbReference type="PANTHER" id="PTHR46910">
    <property type="entry name" value="TRANSCRIPTION FACTOR PDR1"/>
    <property type="match status" value="1"/>
</dbReference>
<dbReference type="CDD" id="cd00067">
    <property type="entry name" value="GAL4"/>
    <property type="match status" value="1"/>
</dbReference>
<keyword evidence="3" id="KW-0238">DNA-binding</keyword>
<keyword evidence="5" id="KW-0539">Nucleus</keyword>
<evidence type="ECO:0000256" key="2">
    <source>
        <dbReference type="ARBA" id="ARBA00023015"/>
    </source>
</evidence>
<dbReference type="GO" id="GO:0003677">
    <property type="term" value="F:DNA binding"/>
    <property type="evidence" value="ECO:0007669"/>
    <property type="project" value="UniProtKB-KW"/>
</dbReference>
<reference evidence="9" key="2">
    <citation type="journal article" date="2023" name="IMA Fungus">
        <title>Comparative genomic study of the Penicillium genus elucidates a diverse pangenome and 15 lateral gene transfer events.</title>
        <authorList>
            <person name="Petersen C."/>
            <person name="Sorensen T."/>
            <person name="Nielsen M.R."/>
            <person name="Sondergaard T.E."/>
            <person name="Sorensen J.L."/>
            <person name="Fitzpatrick D.A."/>
            <person name="Frisvad J.C."/>
            <person name="Nielsen K.L."/>
        </authorList>
    </citation>
    <scope>NUCLEOTIDE SEQUENCE</scope>
    <source>
        <strain evidence="9">IBT 22155</strain>
    </source>
</reference>
<evidence type="ECO:0000256" key="7">
    <source>
        <dbReference type="SAM" id="Phobius"/>
    </source>
</evidence>
<keyword evidence="1" id="KW-0479">Metal-binding</keyword>
<dbReference type="GO" id="GO:0008270">
    <property type="term" value="F:zinc ion binding"/>
    <property type="evidence" value="ECO:0007669"/>
    <property type="project" value="InterPro"/>
</dbReference>
<dbReference type="InterPro" id="IPR036864">
    <property type="entry name" value="Zn2-C6_fun-type_DNA-bd_sf"/>
</dbReference>
<evidence type="ECO:0000256" key="1">
    <source>
        <dbReference type="ARBA" id="ARBA00022723"/>
    </source>
</evidence>
<keyword evidence="2" id="KW-0805">Transcription regulation</keyword>
<keyword evidence="10" id="KW-1185">Reference proteome</keyword>
<keyword evidence="4" id="KW-0804">Transcription</keyword>
<feature type="compositionally biased region" description="Polar residues" evidence="6">
    <location>
        <begin position="774"/>
        <end position="795"/>
    </location>
</feature>
<evidence type="ECO:0000313" key="10">
    <source>
        <dbReference type="Proteomes" id="UP001149079"/>
    </source>
</evidence>
<evidence type="ECO:0000259" key="8">
    <source>
        <dbReference type="PROSITE" id="PS50048"/>
    </source>
</evidence>
<gene>
    <name evidence="9" type="ORF">N7515_007097</name>
</gene>
<feature type="compositionally biased region" description="Basic and acidic residues" evidence="6">
    <location>
        <begin position="630"/>
        <end position="649"/>
    </location>
</feature>
<dbReference type="Proteomes" id="UP001149079">
    <property type="component" value="Unassembled WGS sequence"/>
</dbReference>
<sequence>MQMNEFSYQNELPMDSTSWTRQHPRACEMCHRKKIKCETEGSSPICVQCMRRNTRCVFPVRHEKREDPQSTDEYVKSLKARLVKVESLLRTAGILQEGDISPDDFNDDDLDDDGQDSPSTSSQQSRALRSLCSNKPDLEGTPIFRVDQRDDSRYFGKSSSMSILSRAGIEWIKSKTGEVGFLKIVSPESIHENPWNQWRPDVFHDLFASQVFKPLPSRAEVFSLMKDFFRTANRLFPIYLESSFMKMVEWQYTQQTCDDAARWANINMVICLAYEYRYSNSSKLEKDKEKAALYFKNAMSVFTELALKRTDLLSIQALLSMAFFLRGNSGTQSALPLITAAMRSAHRMGLHRDIARPGLSPAEQEERRRVFWVAFVIDQSTCLRIGNAPSQHQDDFDVPLPQELENDRHGDAANNIPFFRQLCRMALIKSRIYSRLYSAKALLRPPVEIYKTVEELHAELEEWKRDSPNLSEPKMKSAENDNLLGFASIGLHFVYHNAMIMIHRVPLFLNYIITAREDSEKLKSVSKAHASRSAAIGAQAARETLKIVNNMPWGDIAWTWSLLYYVFLAASTLFSSILRDTRHARVRADLQSLNIASTFFATLKPGDGPNNYAGVMTRMSSTLERIARVAVEKDEKRARVPDEADQEHKPRTKRRTSSRSSHPTQHRQRQPTPLRTAMTPDTVPRHRSPTTPTPNGLDTSIPDTLDGLPPVNSSGYVVPISPIPSSTEPGPQPQPSYLPNQPNTYAPTTTNTNPSSTYMDETGNTFPWPLSQDFPASQPHSTSTPTTLNATHSPDSFSSNAVPEFFQMPMAGDWDYGSNLFAGLFPTEYSFPHAHPDGSQPADAYPSMPILSAESYIHGAPAVEGHAQGGFDATGLGYEYIPQGQEETNQGADTVWPNGFLGLF</sequence>
<feature type="transmembrane region" description="Helical" evidence="7">
    <location>
        <begin position="557"/>
        <end position="578"/>
    </location>
</feature>
<proteinExistence type="predicted"/>
<feature type="region of interest" description="Disordered" evidence="6">
    <location>
        <begin position="769"/>
        <end position="795"/>
    </location>
</feature>
<feature type="domain" description="Zn(2)-C6 fungal-type" evidence="8">
    <location>
        <begin position="26"/>
        <end position="58"/>
    </location>
</feature>
<dbReference type="SMART" id="SM00066">
    <property type="entry name" value="GAL4"/>
    <property type="match status" value="1"/>
</dbReference>
<dbReference type="RefSeq" id="XP_056521437.1">
    <property type="nucleotide sequence ID" value="XM_056667841.1"/>
</dbReference>
<evidence type="ECO:0000256" key="3">
    <source>
        <dbReference type="ARBA" id="ARBA00023125"/>
    </source>
</evidence>
<reference evidence="9" key="1">
    <citation type="submission" date="2022-11" db="EMBL/GenBank/DDBJ databases">
        <authorList>
            <person name="Petersen C."/>
        </authorList>
    </citation>
    <scope>NUCLEOTIDE SEQUENCE</scope>
    <source>
        <strain evidence="9">IBT 22155</strain>
    </source>
</reference>
<dbReference type="CDD" id="cd12148">
    <property type="entry name" value="fungal_TF_MHR"/>
    <property type="match status" value="1"/>
</dbReference>
<dbReference type="GO" id="GO:0000981">
    <property type="term" value="F:DNA-binding transcription factor activity, RNA polymerase II-specific"/>
    <property type="evidence" value="ECO:0007669"/>
    <property type="project" value="InterPro"/>
</dbReference>
<evidence type="ECO:0000313" key="9">
    <source>
        <dbReference type="EMBL" id="KAJ5131058.1"/>
    </source>
</evidence>
<dbReference type="Pfam" id="PF00172">
    <property type="entry name" value="Zn_clus"/>
    <property type="match status" value="1"/>
</dbReference>